<accession>A0AB39JCJ5</accession>
<proteinExistence type="predicted"/>
<sequence>MTKSRIDSMVNHADACSSGNKEAGLVNTSDYSRVPRKVLKTKTTTFLPSALNGYKVDYTKCCSGK</sequence>
<gene>
    <name evidence="1" type="ORF">FloV-SA2_00291</name>
</gene>
<organism evidence="1">
    <name type="scientific">Florenciella sp. virus SA2</name>
    <dbReference type="NCBI Taxonomy" id="3240092"/>
    <lineage>
        <taxon>Viruses</taxon>
    </lineage>
</organism>
<dbReference type="EMBL" id="PP542043">
    <property type="protein sequence ID" value="XDO02110.1"/>
    <property type="molecule type" value="Genomic_DNA"/>
</dbReference>
<name>A0AB39JCJ5_9VIRU</name>
<evidence type="ECO:0000313" key="1">
    <source>
        <dbReference type="EMBL" id="XDO02110.1"/>
    </source>
</evidence>
<reference evidence="1" key="1">
    <citation type="submission" date="2024-03" db="EMBL/GenBank/DDBJ databases">
        <title>Eukaryotic viruses encode the ribosomal protein eL40.</title>
        <authorList>
            <person name="Thomy J."/>
            <person name="Schvarcz C.R."/>
            <person name="McBeain K.A."/>
            <person name="Edwards K.F."/>
            <person name="Steward G.F."/>
        </authorList>
    </citation>
    <scope>NUCLEOTIDE SEQUENCE</scope>
    <source>
        <strain evidence="1">FloV-SA2</strain>
    </source>
</reference>
<protein>
    <submittedName>
        <fullName evidence="1">Uncharacterized protein</fullName>
    </submittedName>
</protein>